<comment type="caution">
    <text evidence="1">The sequence shown here is derived from an EMBL/GenBank/DDBJ whole genome shotgun (WGS) entry which is preliminary data.</text>
</comment>
<name>A0ACA9QCQ0_9GLOM</name>
<dbReference type="Proteomes" id="UP000789702">
    <property type="component" value="Unassembled WGS sequence"/>
</dbReference>
<dbReference type="EMBL" id="CAJVPU010044247">
    <property type="protein sequence ID" value="CAG8747301.1"/>
    <property type="molecule type" value="Genomic_DNA"/>
</dbReference>
<protein>
    <submittedName>
        <fullName evidence="1">7227_t:CDS:1</fullName>
    </submittedName>
</protein>
<gene>
    <name evidence="1" type="ORF">DHETER_LOCUS14423</name>
</gene>
<keyword evidence="2" id="KW-1185">Reference proteome</keyword>
<evidence type="ECO:0000313" key="2">
    <source>
        <dbReference type="Proteomes" id="UP000789702"/>
    </source>
</evidence>
<accession>A0ACA9QCQ0</accession>
<proteinExistence type="predicted"/>
<reference evidence="1" key="1">
    <citation type="submission" date="2021-06" db="EMBL/GenBank/DDBJ databases">
        <authorList>
            <person name="Kallberg Y."/>
            <person name="Tangrot J."/>
            <person name="Rosling A."/>
        </authorList>
    </citation>
    <scope>NUCLEOTIDE SEQUENCE</scope>
    <source>
        <strain evidence="1">IL203A</strain>
    </source>
</reference>
<evidence type="ECO:0000313" key="1">
    <source>
        <dbReference type="EMBL" id="CAG8747301.1"/>
    </source>
</evidence>
<sequence length="42" mass="4994">SSGDTCWCSYYFCFYSIIKTHAALKFLSLRYNEHRLSVLRVN</sequence>
<feature type="non-terminal residue" evidence="1">
    <location>
        <position position="42"/>
    </location>
</feature>
<organism evidence="1 2">
    <name type="scientific">Dentiscutata heterogama</name>
    <dbReference type="NCBI Taxonomy" id="1316150"/>
    <lineage>
        <taxon>Eukaryota</taxon>
        <taxon>Fungi</taxon>
        <taxon>Fungi incertae sedis</taxon>
        <taxon>Mucoromycota</taxon>
        <taxon>Glomeromycotina</taxon>
        <taxon>Glomeromycetes</taxon>
        <taxon>Diversisporales</taxon>
        <taxon>Gigasporaceae</taxon>
        <taxon>Dentiscutata</taxon>
    </lineage>
</organism>
<feature type="non-terminal residue" evidence="1">
    <location>
        <position position="1"/>
    </location>
</feature>